<evidence type="ECO:0000259" key="12">
    <source>
        <dbReference type="PROSITE" id="PS50268"/>
    </source>
</evidence>
<feature type="domain" description="Cadherin" evidence="12">
    <location>
        <begin position="43"/>
        <end position="191"/>
    </location>
</feature>
<dbReference type="GO" id="GO:0005886">
    <property type="term" value="C:plasma membrane"/>
    <property type="evidence" value="ECO:0007669"/>
    <property type="project" value="InterPro"/>
</dbReference>
<dbReference type="GO" id="GO:0005509">
    <property type="term" value="F:calcium ion binding"/>
    <property type="evidence" value="ECO:0007669"/>
    <property type="project" value="UniProtKB-UniRule"/>
</dbReference>
<dbReference type="EMBL" id="JXXN02000334">
    <property type="protein sequence ID" value="THD27752.1"/>
    <property type="molecule type" value="Genomic_DNA"/>
</dbReference>
<comment type="caution">
    <text evidence="13">The sequence shown here is derived from an EMBL/GenBank/DDBJ whole genome shotgun (WGS) entry which is preliminary data.</text>
</comment>
<dbReference type="InterPro" id="IPR002126">
    <property type="entry name" value="Cadherin-like_dom"/>
</dbReference>
<keyword evidence="4 9" id="KW-0106">Calcium</keyword>
<evidence type="ECO:0000313" key="13">
    <source>
        <dbReference type="EMBL" id="THD27752.1"/>
    </source>
</evidence>
<evidence type="ECO:0000256" key="7">
    <source>
        <dbReference type="ARBA" id="ARBA00023136"/>
    </source>
</evidence>
<evidence type="ECO:0000256" key="3">
    <source>
        <dbReference type="ARBA" id="ARBA00022737"/>
    </source>
</evidence>
<keyword evidence="2 11" id="KW-0812">Transmembrane</keyword>
<dbReference type="Proteomes" id="UP000230066">
    <property type="component" value="Unassembled WGS sequence"/>
</dbReference>
<dbReference type="FunFam" id="2.60.40.60:FF:000092">
    <property type="entry name" value="Protocadherin 8"/>
    <property type="match status" value="1"/>
</dbReference>
<evidence type="ECO:0000256" key="11">
    <source>
        <dbReference type="SAM" id="Phobius"/>
    </source>
</evidence>
<keyword evidence="5" id="KW-0130">Cell adhesion</keyword>
<keyword evidence="6 11" id="KW-1133">Transmembrane helix</keyword>
<evidence type="ECO:0000256" key="6">
    <source>
        <dbReference type="ARBA" id="ARBA00022989"/>
    </source>
</evidence>
<feature type="domain" description="Cadherin" evidence="12">
    <location>
        <begin position="384"/>
        <end position="488"/>
    </location>
</feature>
<accession>A0A4E0S2K9</accession>
<evidence type="ECO:0000256" key="2">
    <source>
        <dbReference type="ARBA" id="ARBA00022692"/>
    </source>
</evidence>
<feature type="domain" description="Cadherin" evidence="12">
    <location>
        <begin position="192"/>
        <end position="364"/>
    </location>
</feature>
<organism evidence="13 14">
    <name type="scientific">Fasciola hepatica</name>
    <name type="common">Liver fluke</name>
    <dbReference type="NCBI Taxonomy" id="6192"/>
    <lineage>
        <taxon>Eukaryota</taxon>
        <taxon>Metazoa</taxon>
        <taxon>Spiralia</taxon>
        <taxon>Lophotrochozoa</taxon>
        <taxon>Platyhelminthes</taxon>
        <taxon>Trematoda</taxon>
        <taxon>Digenea</taxon>
        <taxon>Plagiorchiida</taxon>
        <taxon>Echinostomata</taxon>
        <taxon>Echinostomatoidea</taxon>
        <taxon>Fasciolidae</taxon>
        <taxon>Fasciola</taxon>
    </lineage>
</organism>
<dbReference type="InterPro" id="IPR013164">
    <property type="entry name" value="Cadherin_N"/>
</dbReference>
<dbReference type="PANTHER" id="PTHR24028">
    <property type="entry name" value="CADHERIN-87A"/>
    <property type="match status" value="1"/>
</dbReference>
<dbReference type="SMART" id="SM00112">
    <property type="entry name" value="CA"/>
    <property type="match status" value="6"/>
</dbReference>
<dbReference type="PROSITE" id="PS00232">
    <property type="entry name" value="CADHERIN_1"/>
    <property type="match status" value="4"/>
</dbReference>
<dbReference type="InterPro" id="IPR020894">
    <property type="entry name" value="Cadherin_CS"/>
</dbReference>
<evidence type="ECO:0000256" key="4">
    <source>
        <dbReference type="ARBA" id="ARBA00022837"/>
    </source>
</evidence>
<feature type="region of interest" description="Disordered" evidence="10">
    <location>
        <begin position="551"/>
        <end position="571"/>
    </location>
</feature>
<dbReference type="CDD" id="cd11304">
    <property type="entry name" value="Cadherin_repeat"/>
    <property type="match status" value="7"/>
</dbReference>
<feature type="domain" description="Cadherin" evidence="12">
    <location>
        <begin position="897"/>
        <end position="1048"/>
    </location>
</feature>
<evidence type="ECO:0000256" key="9">
    <source>
        <dbReference type="PROSITE-ProRule" id="PRU00043"/>
    </source>
</evidence>
<dbReference type="Gene3D" id="2.60.40.60">
    <property type="entry name" value="Cadherins"/>
    <property type="match status" value="7"/>
</dbReference>
<dbReference type="PANTHER" id="PTHR24028:SF146">
    <property type="entry name" value="CADHERIN 96CB, ISOFORM D-RELATED"/>
    <property type="match status" value="1"/>
</dbReference>
<evidence type="ECO:0000256" key="8">
    <source>
        <dbReference type="ARBA" id="ARBA00023180"/>
    </source>
</evidence>
<feature type="transmembrane region" description="Helical" evidence="11">
    <location>
        <begin position="1081"/>
        <end position="1105"/>
    </location>
</feature>
<feature type="domain" description="Cadherin" evidence="12">
    <location>
        <begin position="785"/>
        <end position="893"/>
    </location>
</feature>
<gene>
    <name evidence="13" type="ORF">D915_001434</name>
</gene>
<dbReference type="GO" id="GO:0007156">
    <property type="term" value="P:homophilic cell adhesion via plasma membrane adhesion molecules"/>
    <property type="evidence" value="ECO:0007669"/>
    <property type="project" value="InterPro"/>
</dbReference>
<dbReference type="SUPFAM" id="SSF49313">
    <property type="entry name" value="Cadherin-like"/>
    <property type="match status" value="6"/>
</dbReference>
<keyword evidence="8" id="KW-0325">Glycoprotein</keyword>
<proteinExistence type="predicted"/>
<feature type="compositionally biased region" description="Polar residues" evidence="10">
    <location>
        <begin position="562"/>
        <end position="571"/>
    </location>
</feature>
<dbReference type="PRINTS" id="PR00205">
    <property type="entry name" value="CADHERIN"/>
</dbReference>
<feature type="transmembrane region" description="Helical" evidence="11">
    <location>
        <begin position="21"/>
        <end position="41"/>
    </location>
</feature>
<reference evidence="13" key="1">
    <citation type="submission" date="2019-03" db="EMBL/GenBank/DDBJ databases">
        <title>Improved annotation for the trematode Fasciola hepatica.</title>
        <authorList>
            <person name="Choi Y.-J."/>
            <person name="Martin J."/>
            <person name="Mitreva M."/>
        </authorList>
    </citation>
    <scope>NUCLEOTIDE SEQUENCE [LARGE SCALE GENOMIC DNA]</scope>
</reference>
<name>A0A4E0S2K9_FASHE</name>
<comment type="subcellular location">
    <subcellularLocation>
        <location evidence="1">Membrane</location>
        <topology evidence="1">Single-pass membrane protein</topology>
    </subcellularLocation>
</comment>
<feature type="domain" description="Cadherin" evidence="12">
    <location>
        <begin position="523"/>
        <end position="656"/>
    </location>
</feature>
<keyword evidence="14" id="KW-1185">Reference proteome</keyword>
<sequence length="1545" mass="169959">MSLTSLHSTDQMSSSFYFQRVWWNLISLLCFIPIGPLHVVICSQITLEFTLTEECPLHTFVGNLNGAPSNMVNVPYPMSTFQLLTQTNQFTLNETSGDLFTRSRIDRERLCPQQIQSTTLLDNPVRMEMEKLDFSTAVHNDLTGHAADYTCKIQLQALQFTQKSSGSEPLTHRVILIRVIILDVNDNAPGWPESVIHLSIPEHSPVGTRVPLPTAFDPDCGPVNTTVSYVLRDLVAEDRAPHGSLTPYGHEAFQLDTEFIPGTNPTDVVGLGTMPNLWLISGCSRRAFRLWLRVVRELDYDNLDDEVTAGQHQPASGSFGTSRLRLRNTRLHLIAADGGQPTALTGHLVINISVTDINDHAPNFLQTSMIRSVKEMSGAGLLDVPLQDKIEVDENTATGRVVYVARATDVDEVDNGQLQYRLDSSASSLVRKTFEINSRTGEVMLLQSPDFERNRLYNVPLSVTDGKHVASMDLIVRIKNQNDHPPVINIRPVGQPKDEHMYKPGTVQSHLSASQSTSLQFPQPKSIVLQVVEHDPPGRFIATVTVTDADDMAGSEDYPTDASPNSEHSARGISNTAESANFGLHCKLSHVGLALQPLFEGSVNQFKLITVASFDREQQTEQFATLTCFDLGHPPLSTQVGIHLIIGDINDHGPSFKHNPMIAHLKENEPIGVRVYAVEAHDPDVGEHAQLGFALDNLNADDFAIDSRTGVISSLRSFDREQRDYFNLTIIVRDQINHSSNPNNVDQTVNSGRLAKMDSKAVEHTAVGHVIVYIKDVNDCPPLFPNSLYQLSVSEDAKINFLVGQINASDADATDANNQIHYVIQQQTDNQAMQEFRVSPKGYIYVARGNLDRERVSSYNFHLIAIDSGVPPLSSTTQVHIYVTDVNDNAPTWQFPTHNNQVVNLTVSEPVGYRLAQLSALDPDEGENGEVTYRLVQTSVITMRDTDSERSVGAPSQKVVMEATPFDSYHSMEGMFHRPITINRQSAGNLFELDPSSGSIYVGRSLSLDDIGTVKLVVEARDHGKPPRVNHRVLHVNIRRFTTQTTSFNVNGADESNMIGLDKNRFRNQNAAGGGYIENDLIVIVIMVAVTLIISLALIVAILFLRCGICPIRGVVRYNSNGIPDYRQNTSATHHLEEVFRDSGAVGANGLLPTGLESISNCNHVNDATMTTYHTNTESEPMFRSYLSAHGANDTWLMPSISPKKANVQGCETINCPHGTVTRTQTPCTGEENNKLLNVMGTERRTKRMDEGTLGSSSVTESPDHEMRILFTKRGLTAGKHSVAPCSTFRASCSHLSGVRSVTPCKPAGKVILGLMKESAFPNELEDTDSMGDSGHGCSVDNGAGATCDPLSQRPRSTNQISTFRCYTPSTCFADRKASVRKFSTDLDNGDFDRLERVNLGRPRSGTLPSVFNVDGDPLVGHCDSKSHADLGELGKLTSSRSQPSHLVRARQSVTWLDPTYQTCERGRTLPGTSERGEIECQHASNCPHYLVNADTTTNKDRGTLVVLNSVDRLGYAQLVRPQSGIFDRGSPAQNAYPSFPTSFV</sequence>
<keyword evidence="3" id="KW-0677">Repeat</keyword>
<keyword evidence="7 11" id="KW-0472">Membrane</keyword>
<dbReference type="PROSITE" id="PS50268">
    <property type="entry name" value="CADHERIN_2"/>
    <property type="match status" value="7"/>
</dbReference>
<dbReference type="Pfam" id="PF00028">
    <property type="entry name" value="Cadherin"/>
    <property type="match status" value="3"/>
</dbReference>
<evidence type="ECO:0000256" key="1">
    <source>
        <dbReference type="ARBA" id="ARBA00004167"/>
    </source>
</evidence>
<evidence type="ECO:0000256" key="10">
    <source>
        <dbReference type="SAM" id="MobiDB-lite"/>
    </source>
</evidence>
<protein>
    <submittedName>
        <fullName evidence="13">Cadherin</fullName>
    </submittedName>
</protein>
<dbReference type="InterPro" id="IPR050174">
    <property type="entry name" value="Protocadherin/Cadherin-CA"/>
</dbReference>
<dbReference type="InterPro" id="IPR015919">
    <property type="entry name" value="Cadherin-like_sf"/>
</dbReference>
<evidence type="ECO:0000256" key="5">
    <source>
        <dbReference type="ARBA" id="ARBA00022889"/>
    </source>
</evidence>
<evidence type="ECO:0000313" key="14">
    <source>
        <dbReference type="Proteomes" id="UP000230066"/>
    </source>
</evidence>
<feature type="domain" description="Cadherin" evidence="12">
    <location>
        <begin position="657"/>
        <end position="784"/>
    </location>
</feature>
<dbReference type="Pfam" id="PF08266">
    <property type="entry name" value="Cadherin_2"/>
    <property type="match status" value="1"/>
</dbReference>